<organism evidence="2 3">
    <name type="scientific">Rotaria socialis</name>
    <dbReference type="NCBI Taxonomy" id="392032"/>
    <lineage>
        <taxon>Eukaryota</taxon>
        <taxon>Metazoa</taxon>
        <taxon>Spiralia</taxon>
        <taxon>Gnathifera</taxon>
        <taxon>Rotifera</taxon>
        <taxon>Eurotatoria</taxon>
        <taxon>Bdelloidea</taxon>
        <taxon>Philodinida</taxon>
        <taxon>Philodinidae</taxon>
        <taxon>Rotaria</taxon>
    </lineage>
</organism>
<evidence type="ECO:0000259" key="1">
    <source>
        <dbReference type="Pfam" id="PF16507"/>
    </source>
</evidence>
<reference evidence="2" key="1">
    <citation type="submission" date="2021-02" db="EMBL/GenBank/DDBJ databases">
        <authorList>
            <person name="Nowell W R."/>
        </authorList>
    </citation>
    <scope>NUCLEOTIDE SEQUENCE</scope>
</reference>
<name>A0A818JHK6_9BILA</name>
<dbReference type="InterPro" id="IPR032430">
    <property type="entry name" value="Blm10_mid"/>
</dbReference>
<sequence>MGTDDHEINNTCDRNTDEMTHDNNLQKPCIYNKYLPFYDSIKRQGVNKFDEIRENLSRTIQLNELQPGFSFWSNALKEFITLYGFYFTKDNHLKLVNFYLSVLSITDLQYTSVKICCELLSTLLRKTRLITRDDLVIDWHTLYRWAKLVHNNHDKAHALVTLPEGLEFSILWCTHYCSPYFSKTATQEILEIFRPQFYPNDSNFFNIMYILSSFLPFNLPPDLHSQGFQLWLSEFFDIWESIYNRTVWELHMIGIFSSAAWNNIGYIDWEPWLAQIFTRILRGFSLPVGKMQTSPQRYRYITRKIARWIVAMMGNGSACLTYLDDLLMAMKNFYHPSNTGKFQKNLVEFLLDLSDNFVDRVRLERKAHPVWWFQPHESCRLTEQNITDFVNCIKDYVFTSIFNKEHGQKAIEACQYLSMLRPELIVSPMAETLFSSIENITEPHRFTTSVVCLTHLARQLVRQTSSYSAGQVYVLPLLMSVLPGIDLNDPKKISTTLKFLNTVLSLITCVDCSSAVHIRNDLTEIEKQVCLSTKLFENFISTFLDRVFQMIEHLSSDMFDATMITDEVNIDYRDIELLLESILRNITGQCSSTIYRFVQEKLTNFLSGAYFSPKVKGFVSAVVRALLHGNPVEALKCVLPKTCESIEKIMNHADTTELFINGKEDLELIWYLTLFSELVRARGDTLLIYKPMIMSIFHRSTHIVHKYSYEIVANAARDLLESLSYVYPIEYKLTIENLDEPFIDFLPIRVWGQPVDFDRFQMQYHIPNVDEIDFACEFVKTFLYSELTLLNEKMLKLSNHERSRSLTFVYNIALGYFHMIPRIESEQLADLVLSVVPYNSKYQFQTSTYMRESKFNENLRMRLVNDIGKLLDLLVENHSDDVSSMKKALKANMNFD</sequence>
<dbReference type="GO" id="GO:0005829">
    <property type="term" value="C:cytosol"/>
    <property type="evidence" value="ECO:0007669"/>
    <property type="project" value="TreeGrafter"/>
</dbReference>
<protein>
    <recommendedName>
        <fullName evidence="1">Proteasome activator Blm10 middle HEAT repeats region domain-containing protein</fullName>
    </recommendedName>
</protein>
<dbReference type="Pfam" id="PF16507">
    <property type="entry name" value="HEAT_PSME4_mid"/>
    <property type="match status" value="1"/>
</dbReference>
<gene>
    <name evidence="2" type="ORF">GRG538_LOCUS19691</name>
</gene>
<proteinExistence type="predicted"/>
<feature type="domain" description="Proteasome activator Blm10 middle HEAT repeats region" evidence="1">
    <location>
        <begin position="323"/>
        <end position="797"/>
    </location>
</feature>
<dbReference type="GO" id="GO:0005634">
    <property type="term" value="C:nucleus"/>
    <property type="evidence" value="ECO:0007669"/>
    <property type="project" value="TreeGrafter"/>
</dbReference>
<evidence type="ECO:0000313" key="2">
    <source>
        <dbReference type="EMBL" id="CAF3539566.1"/>
    </source>
</evidence>
<dbReference type="GO" id="GO:0010499">
    <property type="term" value="P:proteasomal ubiquitin-independent protein catabolic process"/>
    <property type="evidence" value="ECO:0007669"/>
    <property type="project" value="TreeGrafter"/>
</dbReference>
<dbReference type="GO" id="GO:0070628">
    <property type="term" value="F:proteasome binding"/>
    <property type="evidence" value="ECO:0007669"/>
    <property type="project" value="InterPro"/>
</dbReference>
<dbReference type="EMBL" id="CAJNYT010003209">
    <property type="protein sequence ID" value="CAF3539566.1"/>
    <property type="molecule type" value="Genomic_DNA"/>
</dbReference>
<dbReference type="GO" id="GO:0016504">
    <property type="term" value="F:peptidase activator activity"/>
    <property type="evidence" value="ECO:0007669"/>
    <property type="project" value="InterPro"/>
</dbReference>
<dbReference type="PANTHER" id="PTHR32170:SF3">
    <property type="entry name" value="PROTEASOME ACTIVATOR COMPLEX SUBUNIT 4"/>
    <property type="match status" value="1"/>
</dbReference>
<dbReference type="AlphaFoldDB" id="A0A818JHK6"/>
<dbReference type="InterPro" id="IPR035309">
    <property type="entry name" value="PSME4"/>
</dbReference>
<dbReference type="PANTHER" id="PTHR32170">
    <property type="entry name" value="PROTEASOME ACTIVATOR COMPLEX SUBUNIT 4"/>
    <property type="match status" value="1"/>
</dbReference>
<accession>A0A818JHK6</accession>
<dbReference type="Proteomes" id="UP000663872">
    <property type="component" value="Unassembled WGS sequence"/>
</dbReference>
<comment type="caution">
    <text evidence="2">The sequence shown here is derived from an EMBL/GenBank/DDBJ whole genome shotgun (WGS) entry which is preliminary data.</text>
</comment>
<evidence type="ECO:0000313" key="3">
    <source>
        <dbReference type="Proteomes" id="UP000663872"/>
    </source>
</evidence>